<gene>
    <name evidence="8" type="primary">vapC</name>
    <name evidence="10" type="ORF">L6773_02380</name>
</gene>
<sequence>MILDTSAIIAILQSEPEADQLILAIQNARTLRVSAASVVEAGIVMYTRYGDAGELEVDQFIHRLKISIVPVNAEQAELARSAYRKYGKGIHQAGLNYGDCFSYALAISLQEKLLFVGEDFSKTDVQKT</sequence>
<keyword evidence="11" id="KW-1185">Reference proteome</keyword>
<dbReference type="InterPro" id="IPR002716">
    <property type="entry name" value="PIN_dom"/>
</dbReference>
<feature type="binding site" evidence="8">
    <location>
        <position position="99"/>
    </location>
    <ligand>
        <name>Mg(2+)</name>
        <dbReference type="ChEBI" id="CHEBI:18420"/>
    </ligand>
</feature>
<keyword evidence="4 8" id="KW-0479">Metal-binding</keyword>
<keyword evidence="8" id="KW-0800">Toxin</keyword>
<reference evidence="10" key="2">
    <citation type="submission" date="2024-05" db="EMBL/GenBank/DDBJ databases">
        <title>Rhodohalobacter halophilus gen. nov., sp. nov., a moderately halophilic member of the family Balneolaceae.</title>
        <authorList>
            <person name="Xia J."/>
        </authorList>
    </citation>
    <scope>NUCLEOTIDE SEQUENCE</scope>
    <source>
        <strain evidence="10">WB101</strain>
    </source>
</reference>
<evidence type="ECO:0000259" key="9">
    <source>
        <dbReference type="Pfam" id="PF01850"/>
    </source>
</evidence>
<comment type="cofactor">
    <cofactor evidence="1 8">
        <name>Mg(2+)</name>
        <dbReference type="ChEBI" id="CHEBI:18420"/>
    </cofactor>
</comment>
<evidence type="ECO:0000256" key="8">
    <source>
        <dbReference type="HAMAP-Rule" id="MF_00265"/>
    </source>
</evidence>
<dbReference type="SUPFAM" id="SSF88723">
    <property type="entry name" value="PIN domain-like"/>
    <property type="match status" value="1"/>
</dbReference>
<name>A0ABS9K985_9BACT</name>
<evidence type="ECO:0000256" key="7">
    <source>
        <dbReference type="ARBA" id="ARBA00038093"/>
    </source>
</evidence>
<evidence type="ECO:0000256" key="1">
    <source>
        <dbReference type="ARBA" id="ARBA00001946"/>
    </source>
</evidence>
<dbReference type="Gene3D" id="3.40.50.1010">
    <property type="entry name" value="5'-nuclease"/>
    <property type="match status" value="1"/>
</dbReference>
<evidence type="ECO:0000256" key="4">
    <source>
        <dbReference type="ARBA" id="ARBA00022723"/>
    </source>
</evidence>
<dbReference type="CDD" id="cd09871">
    <property type="entry name" value="PIN_MtVapC28-VapC30-like"/>
    <property type="match status" value="1"/>
</dbReference>
<evidence type="ECO:0000256" key="6">
    <source>
        <dbReference type="ARBA" id="ARBA00022842"/>
    </source>
</evidence>
<comment type="similarity">
    <text evidence="7 8">Belongs to the PINc/VapC protein family.</text>
</comment>
<dbReference type="EMBL" id="JAKLWS010000002">
    <property type="protein sequence ID" value="MCG2587396.1"/>
    <property type="molecule type" value="Genomic_DNA"/>
</dbReference>
<keyword evidence="5 8" id="KW-0378">Hydrolase</keyword>
<evidence type="ECO:0000256" key="2">
    <source>
        <dbReference type="ARBA" id="ARBA00022649"/>
    </source>
</evidence>
<feature type="binding site" evidence="8">
    <location>
        <position position="4"/>
    </location>
    <ligand>
        <name>Mg(2+)</name>
        <dbReference type="ChEBI" id="CHEBI:18420"/>
    </ligand>
</feature>
<dbReference type="Pfam" id="PF01850">
    <property type="entry name" value="PIN"/>
    <property type="match status" value="1"/>
</dbReference>
<dbReference type="PANTHER" id="PTHR33653">
    <property type="entry name" value="RIBONUCLEASE VAPC2"/>
    <property type="match status" value="1"/>
</dbReference>
<dbReference type="EC" id="3.1.-.-" evidence="8"/>
<organism evidence="10 11">
    <name type="scientific">Rhodohalobacter sulfatireducens</name>
    <dbReference type="NCBI Taxonomy" id="2911366"/>
    <lineage>
        <taxon>Bacteria</taxon>
        <taxon>Pseudomonadati</taxon>
        <taxon>Balneolota</taxon>
        <taxon>Balneolia</taxon>
        <taxon>Balneolales</taxon>
        <taxon>Balneolaceae</taxon>
        <taxon>Rhodohalobacter</taxon>
    </lineage>
</organism>
<proteinExistence type="inferred from homology"/>
<evidence type="ECO:0000256" key="5">
    <source>
        <dbReference type="ARBA" id="ARBA00022801"/>
    </source>
</evidence>
<reference evidence="10" key="1">
    <citation type="submission" date="2022-01" db="EMBL/GenBank/DDBJ databases">
        <authorList>
            <person name="Wang Y."/>
        </authorList>
    </citation>
    <scope>NUCLEOTIDE SEQUENCE</scope>
    <source>
        <strain evidence="10">WB101</strain>
    </source>
</reference>
<dbReference type="PANTHER" id="PTHR33653:SF1">
    <property type="entry name" value="RIBONUCLEASE VAPC2"/>
    <property type="match status" value="1"/>
</dbReference>
<dbReference type="RefSeq" id="WP_237852240.1">
    <property type="nucleotide sequence ID" value="NZ_JAKLWS010000002.1"/>
</dbReference>
<dbReference type="InterPro" id="IPR029060">
    <property type="entry name" value="PIN-like_dom_sf"/>
</dbReference>
<dbReference type="HAMAP" id="MF_00265">
    <property type="entry name" value="VapC_Nob1"/>
    <property type="match status" value="1"/>
</dbReference>
<feature type="domain" description="PIN" evidence="9">
    <location>
        <begin position="1"/>
        <end position="124"/>
    </location>
</feature>
<comment type="caution">
    <text evidence="10">The sequence shown here is derived from an EMBL/GenBank/DDBJ whole genome shotgun (WGS) entry which is preliminary data.</text>
</comment>
<dbReference type="Proteomes" id="UP001165366">
    <property type="component" value="Unassembled WGS sequence"/>
</dbReference>
<keyword evidence="3 8" id="KW-0540">Nuclease</keyword>
<keyword evidence="2 8" id="KW-1277">Toxin-antitoxin system</keyword>
<dbReference type="InterPro" id="IPR050556">
    <property type="entry name" value="Type_II_TA_system_RNase"/>
</dbReference>
<evidence type="ECO:0000256" key="3">
    <source>
        <dbReference type="ARBA" id="ARBA00022722"/>
    </source>
</evidence>
<evidence type="ECO:0000313" key="11">
    <source>
        <dbReference type="Proteomes" id="UP001165366"/>
    </source>
</evidence>
<protein>
    <recommendedName>
        <fullName evidence="8">Ribonuclease VapC</fullName>
        <shortName evidence="8">RNase VapC</shortName>
        <ecNumber evidence="8">3.1.-.-</ecNumber>
    </recommendedName>
    <alternativeName>
        <fullName evidence="8">Toxin VapC</fullName>
    </alternativeName>
</protein>
<dbReference type="InterPro" id="IPR022907">
    <property type="entry name" value="VapC_family"/>
</dbReference>
<accession>A0ABS9K985</accession>
<comment type="function">
    <text evidence="8">Toxic component of a toxin-antitoxin (TA) system. An RNase.</text>
</comment>
<evidence type="ECO:0000313" key="10">
    <source>
        <dbReference type="EMBL" id="MCG2587396.1"/>
    </source>
</evidence>
<keyword evidence="6 8" id="KW-0460">Magnesium</keyword>